<evidence type="ECO:0000256" key="8">
    <source>
        <dbReference type="ARBA" id="ARBA00022840"/>
    </source>
</evidence>
<dbReference type="GO" id="GO:0016740">
    <property type="term" value="F:transferase activity"/>
    <property type="evidence" value="ECO:0007669"/>
    <property type="project" value="UniProtKB-KW"/>
</dbReference>
<evidence type="ECO:0000256" key="4">
    <source>
        <dbReference type="ARBA" id="ARBA00022490"/>
    </source>
</evidence>
<evidence type="ECO:0000256" key="3">
    <source>
        <dbReference type="ARBA" id="ARBA00019010"/>
    </source>
</evidence>
<keyword evidence="9" id="KW-0460">Magnesium</keyword>
<dbReference type="Proteomes" id="UP000243650">
    <property type="component" value="Unassembled WGS sequence"/>
</dbReference>
<comment type="caution">
    <text evidence="11">The sequence shown here is derived from an EMBL/GenBank/DDBJ whole genome shotgun (WGS) entry which is preliminary data.</text>
</comment>
<reference evidence="11 12" key="1">
    <citation type="submission" date="2018-03" db="EMBL/GenBank/DDBJ databases">
        <title>Bacillus urumqiensis sp. nov., a moderately haloalkaliphilic bacterium isolated from a salt lake.</title>
        <authorList>
            <person name="Zhao B."/>
            <person name="Liao Z."/>
        </authorList>
    </citation>
    <scope>NUCLEOTIDE SEQUENCE [LARGE SCALE GENOMIC DNA]</scope>
    <source>
        <strain evidence="11 12">BZ-SZ-XJ18</strain>
    </source>
</reference>
<evidence type="ECO:0000256" key="5">
    <source>
        <dbReference type="ARBA" id="ARBA00022694"/>
    </source>
</evidence>
<dbReference type="NCBIfam" id="TIGR00150">
    <property type="entry name" value="T6A_YjeE"/>
    <property type="match status" value="1"/>
</dbReference>
<keyword evidence="5" id="KW-0819">tRNA processing</keyword>
<dbReference type="GO" id="GO:0002949">
    <property type="term" value="P:tRNA threonylcarbamoyladenosine modification"/>
    <property type="evidence" value="ECO:0007669"/>
    <property type="project" value="InterPro"/>
</dbReference>
<evidence type="ECO:0000256" key="7">
    <source>
        <dbReference type="ARBA" id="ARBA00022741"/>
    </source>
</evidence>
<dbReference type="Pfam" id="PF02367">
    <property type="entry name" value="TsaE"/>
    <property type="match status" value="1"/>
</dbReference>
<dbReference type="Gene3D" id="3.40.50.300">
    <property type="entry name" value="P-loop containing nucleotide triphosphate hydrolases"/>
    <property type="match status" value="1"/>
</dbReference>
<sequence length="157" mass="17526">MKTWTIQTNSTEATGKTARFLGTLVQAGDVLTLSGDLGAGKTTFTKYLAEGLGVTKNVNSPTFTIMKEYEGRLPFFHMDAYRLEDSMEEIGLEEYLEAGGVVLIEWPEKIDDQLPDTRLHLTLSYDGPESRTITVTAYGEKAERRAEEWLADDNAHD</sequence>
<proteinExistence type="inferred from homology"/>
<dbReference type="OrthoDB" id="9815896at2"/>
<keyword evidence="11" id="KW-0808">Transferase</keyword>
<dbReference type="PANTHER" id="PTHR33540:SF2">
    <property type="entry name" value="TRNA THREONYLCARBAMOYLADENOSINE BIOSYNTHESIS PROTEIN TSAE"/>
    <property type="match status" value="1"/>
</dbReference>
<dbReference type="InterPro" id="IPR003442">
    <property type="entry name" value="T6A_TsaE"/>
</dbReference>
<dbReference type="PANTHER" id="PTHR33540">
    <property type="entry name" value="TRNA THREONYLCARBAMOYLADENOSINE BIOSYNTHESIS PROTEIN TSAE"/>
    <property type="match status" value="1"/>
</dbReference>
<evidence type="ECO:0000313" key="12">
    <source>
        <dbReference type="Proteomes" id="UP000243650"/>
    </source>
</evidence>
<keyword evidence="4" id="KW-0963">Cytoplasm</keyword>
<name>A0A2P6MJB0_ALKUR</name>
<evidence type="ECO:0000256" key="9">
    <source>
        <dbReference type="ARBA" id="ARBA00022842"/>
    </source>
</evidence>
<keyword evidence="6" id="KW-0479">Metal-binding</keyword>
<comment type="similarity">
    <text evidence="2">Belongs to the TsaE family.</text>
</comment>
<evidence type="ECO:0000256" key="1">
    <source>
        <dbReference type="ARBA" id="ARBA00004496"/>
    </source>
</evidence>
<keyword evidence="7" id="KW-0547">Nucleotide-binding</keyword>
<keyword evidence="8" id="KW-0067">ATP-binding</keyword>
<dbReference type="GO" id="GO:0005737">
    <property type="term" value="C:cytoplasm"/>
    <property type="evidence" value="ECO:0007669"/>
    <property type="project" value="UniProtKB-SubCell"/>
</dbReference>
<keyword evidence="12" id="KW-1185">Reference proteome</keyword>
<accession>A0A2P6MJB0</accession>
<evidence type="ECO:0000256" key="6">
    <source>
        <dbReference type="ARBA" id="ARBA00022723"/>
    </source>
</evidence>
<protein>
    <recommendedName>
        <fullName evidence="3">tRNA threonylcarbamoyladenosine biosynthesis protein TsaE</fullName>
    </recommendedName>
    <alternativeName>
        <fullName evidence="10">t(6)A37 threonylcarbamoyladenosine biosynthesis protein TsaE</fullName>
    </alternativeName>
</protein>
<dbReference type="EMBL" id="PVNS01000004">
    <property type="protein sequence ID" value="PRO66368.1"/>
    <property type="molecule type" value="Genomic_DNA"/>
</dbReference>
<gene>
    <name evidence="11" type="ORF">C6I21_06085</name>
</gene>
<evidence type="ECO:0000313" key="11">
    <source>
        <dbReference type="EMBL" id="PRO66368.1"/>
    </source>
</evidence>
<organism evidence="11 12">
    <name type="scientific">Alkalicoccus urumqiensis</name>
    <name type="common">Bacillus urumqiensis</name>
    <dbReference type="NCBI Taxonomy" id="1548213"/>
    <lineage>
        <taxon>Bacteria</taxon>
        <taxon>Bacillati</taxon>
        <taxon>Bacillota</taxon>
        <taxon>Bacilli</taxon>
        <taxon>Bacillales</taxon>
        <taxon>Bacillaceae</taxon>
        <taxon>Alkalicoccus</taxon>
    </lineage>
</organism>
<dbReference type="GO" id="GO:0005524">
    <property type="term" value="F:ATP binding"/>
    <property type="evidence" value="ECO:0007669"/>
    <property type="project" value="UniProtKB-KW"/>
</dbReference>
<evidence type="ECO:0000256" key="10">
    <source>
        <dbReference type="ARBA" id="ARBA00032441"/>
    </source>
</evidence>
<dbReference type="SUPFAM" id="SSF52540">
    <property type="entry name" value="P-loop containing nucleoside triphosphate hydrolases"/>
    <property type="match status" value="1"/>
</dbReference>
<evidence type="ECO:0000256" key="2">
    <source>
        <dbReference type="ARBA" id="ARBA00007599"/>
    </source>
</evidence>
<dbReference type="InterPro" id="IPR027417">
    <property type="entry name" value="P-loop_NTPase"/>
</dbReference>
<dbReference type="RefSeq" id="WP_105958557.1">
    <property type="nucleotide sequence ID" value="NZ_PVNS01000004.1"/>
</dbReference>
<dbReference type="GO" id="GO:0046872">
    <property type="term" value="F:metal ion binding"/>
    <property type="evidence" value="ECO:0007669"/>
    <property type="project" value="UniProtKB-KW"/>
</dbReference>
<dbReference type="AlphaFoldDB" id="A0A2P6MJB0"/>
<comment type="subcellular location">
    <subcellularLocation>
        <location evidence="1">Cytoplasm</location>
    </subcellularLocation>
</comment>